<evidence type="ECO:0000313" key="1">
    <source>
        <dbReference type="EMBL" id="KAI8524565.1"/>
    </source>
</evidence>
<protein>
    <submittedName>
        <fullName evidence="1">Uncharacterized protein</fullName>
    </submittedName>
</protein>
<sequence>MKRHAILIWLGVDASGYEDNGVENLRYRLSSFLCQNSSRKLSQLSQIAIVNALLGLLSLSITELIESTIEVPAVVSPPNDNPTDCIWEWYSGLSNELLSLSFSLLQSASVSCCTTSWLTAALLIWPGLSLNWNFVVALLTARVRK</sequence>
<accession>A0ACC0L7Q7</accession>
<proteinExistence type="predicted"/>
<comment type="caution">
    <text evidence="1">The sequence shown here is derived from an EMBL/GenBank/DDBJ whole genome shotgun (WGS) entry which is preliminary data.</text>
</comment>
<reference evidence="1" key="1">
    <citation type="submission" date="2022-02" db="EMBL/GenBank/DDBJ databases">
        <title>Plant Genome Project.</title>
        <authorList>
            <person name="Zhang R.-G."/>
        </authorList>
    </citation>
    <scope>NUCLEOTIDE SEQUENCE</scope>
    <source>
        <strain evidence="1">AT1</strain>
    </source>
</reference>
<evidence type="ECO:0000313" key="2">
    <source>
        <dbReference type="Proteomes" id="UP001062846"/>
    </source>
</evidence>
<dbReference type="EMBL" id="CM046400">
    <property type="protein sequence ID" value="KAI8524565.1"/>
    <property type="molecule type" value="Genomic_DNA"/>
</dbReference>
<gene>
    <name evidence="1" type="ORF">RHMOL_Rhmol13G0158800</name>
</gene>
<organism evidence="1 2">
    <name type="scientific">Rhododendron molle</name>
    <name type="common">Chinese azalea</name>
    <name type="synonym">Azalea mollis</name>
    <dbReference type="NCBI Taxonomy" id="49168"/>
    <lineage>
        <taxon>Eukaryota</taxon>
        <taxon>Viridiplantae</taxon>
        <taxon>Streptophyta</taxon>
        <taxon>Embryophyta</taxon>
        <taxon>Tracheophyta</taxon>
        <taxon>Spermatophyta</taxon>
        <taxon>Magnoliopsida</taxon>
        <taxon>eudicotyledons</taxon>
        <taxon>Gunneridae</taxon>
        <taxon>Pentapetalae</taxon>
        <taxon>asterids</taxon>
        <taxon>Ericales</taxon>
        <taxon>Ericaceae</taxon>
        <taxon>Ericoideae</taxon>
        <taxon>Rhodoreae</taxon>
        <taxon>Rhododendron</taxon>
    </lineage>
</organism>
<dbReference type="Proteomes" id="UP001062846">
    <property type="component" value="Chromosome 13"/>
</dbReference>
<name>A0ACC0L7Q7_RHOML</name>
<keyword evidence="2" id="KW-1185">Reference proteome</keyword>